<dbReference type="PANTHER" id="PTHR46401:SF2">
    <property type="entry name" value="GLYCOSYLTRANSFERASE WBBK-RELATED"/>
    <property type="match status" value="1"/>
</dbReference>
<dbReference type="AlphaFoldDB" id="A0A4P6HMQ4"/>
<dbReference type="RefSeq" id="WP_129353732.1">
    <property type="nucleotide sequence ID" value="NZ_CP026538.1"/>
</dbReference>
<dbReference type="OrthoDB" id="5416057at2"/>
<keyword evidence="1 4" id="KW-0808">Transferase</keyword>
<dbReference type="InterPro" id="IPR001296">
    <property type="entry name" value="Glyco_trans_1"/>
</dbReference>
<accession>A0A4P6HMQ4</accession>
<dbReference type="GO" id="GO:0016757">
    <property type="term" value="F:glycosyltransferase activity"/>
    <property type="evidence" value="ECO:0007669"/>
    <property type="project" value="InterPro"/>
</dbReference>
<organism evidence="4 5">
    <name type="scientific">Solidesulfovibrio carbinolicus</name>
    <dbReference type="NCBI Taxonomy" id="296842"/>
    <lineage>
        <taxon>Bacteria</taxon>
        <taxon>Pseudomonadati</taxon>
        <taxon>Thermodesulfobacteriota</taxon>
        <taxon>Desulfovibrionia</taxon>
        <taxon>Desulfovibrionales</taxon>
        <taxon>Desulfovibrionaceae</taxon>
        <taxon>Solidesulfovibrio</taxon>
    </lineage>
</organism>
<evidence type="ECO:0000259" key="3">
    <source>
        <dbReference type="Pfam" id="PF12000"/>
    </source>
</evidence>
<dbReference type="GO" id="GO:0009103">
    <property type="term" value="P:lipopolysaccharide biosynthetic process"/>
    <property type="evidence" value="ECO:0007669"/>
    <property type="project" value="TreeGrafter"/>
</dbReference>
<name>A0A4P6HMQ4_9BACT</name>
<dbReference type="PANTHER" id="PTHR46401">
    <property type="entry name" value="GLYCOSYLTRANSFERASE WBBK-RELATED"/>
    <property type="match status" value="1"/>
</dbReference>
<dbReference type="Gene3D" id="3.40.50.2000">
    <property type="entry name" value="Glycogen Phosphorylase B"/>
    <property type="match status" value="1"/>
</dbReference>
<keyword evidence="5" id="KW-1185">Reference proteome</keyword>
<dbReference type="KEGG" id="dcb:C3Y92_14330"/>
<dbReference type="EMBL" id="CP026538">
    <property type="protein sequence ID" value="QAZ68335.1"/>
    <property type="molecule type" value="Genomic_DNA"/>
</dbReference>
<evidence type="ECO:0000313" key="5">
    <source>
        <dbReference type="Proteomes" id="UP000293296"/>
    </source>
</evidence>
<sequence length="417" mass="46406">MAHPQRTILFVHRDFPAQFQGLAEHFVRQPATRVCAIREAGRQAPLPGVVDAPYHDIGQAPPQLQALARNLEEQIRRGAAVLETARNLRRNGLVPDLVYAHPGWGEALFLKDVFPEARHVCYCEHHYDPKGPEAAFDPEYPLAQFQWPTVRLQKTAGLLALEACHRGVSPTAWQRQGYPAGLRDKIEVIHEGVDTDVVRPDPAARLLLPAHGLALAPGDEVVTYVARDLEPYRGFHTFMRALPRLLRLRPRCRVLIIGGDGVSYGLRLPDGQTYRERYLAECPVAPGRVHFLGKLAYPDYLAALAMSACHVYLTYPFVLSWSCLEAMAAGCLLVASDTEPVREVVAHGLNGLLVDFFDHQTLAEQVAEALARGRELSPLRALARETIATRYDRDRVCLPAQVRLIEQTLAGDFDAHA</sequence>
<dbReference type="InterPro" id="IPR022623">
    <property type="entry name" value="Glyco_trans_4"/>
</dbReference>
<dbReference type="Proteomes" id="UP000293296">
    <property type="component" value="Chromosome"/>
</dbReference>
<gene>
    <name evidence="4" type="ORF">C3Y92_14330</name>
</gene>
<dbReference type="Pfam" id="PF00534">
    <property type="entry name" value="Glycos_transf_1"/>
    <property type="match status" value="1"/>
</dbReference>
<feature type="domain" description="Glycosyl transferase family 4" evidence="3">
    <location>
        <begin position="33"/>
        <end position="197"/>
    </location>
</feature>
<reference evidence="4 5" key="1">
    <citation type="submission" date="2018-02" db="EMBL/GenBank/DDBJ databases">
        <title>Genome sequence of Desulfovibrio carbinolicus DSM 3852.</title>
        <authorList>
            <person name="Wilbanks E."/>
            <person name="Skennerton C.T."/>
            <person name="Orphan V.J."/>
        </authorList>
    </citation>
    <scope>NUCLEOTIDE SEQUENCE [LARGE SCALE GENOMIC DNA]</scope>
    <source>
        <strain evidence="4 5">DSM 3852</strain>
    </source>
</reference>
<evidence type="ECO:0000313" key="4">
    <source>
        <dbReference type="EMBL" id="QAZ68335.1"/>
    </source>
</evidence>
<evidence type="ECO:0000259" key="2">
    <source>
        <dbReference type="Pfam" id="PF00534"/>
    </source>
</evidence>
<evidence type="ECO:0000256" key="1">
    <source>
        <dbReference type="ARBA" id="ARBA00022679"/>
    </source>
</evidence>
<protein>
    <submittedName>
        <fullName evidence="4">Glycosyltransferase</fullName>
    </submittedName>
</protein>
<dbReference type="Pfam" id="PF12000">
    <property type="entry name" value="Glyco_trans_4_3"/>
    <property type="match status" value="1"/>
</dbReference>
<dbReference type="SUPFAM" id="SSF53756">
    <property type="entry name" value="UDP-Glycosyltransferase/glycogen phosphorylase"/>
    <property type="match status" value="1"/>
</dbReference>
<feature type="domain" description="Glycosyl transferase family 1" evidence="2">
    <location>
        <begin position="217"/>
        <end position="373"/>
    </location>
</feature>
<proteinExistence type="predicted"/>